<proteinExistence type="inferred from homology"/>
<keyword evidence="2 7" id="KW-0690">Ribosome biogenesis</keyword>
<keyword evidence="4 7" id="KW-0539">Nucleus</keyword>
<dbReference type="GO" id="GO:0032040">
    <property type="term" value="C:small-subunit processome"/>
    <property type="evidence" value="ECO:0007669"/>
    <property type="project" value="TreeGrafter"/>
</dbReference>
<accession>A0AAQ4FEZ8</accession>
<evidence type="ECO:0000256" key="4">
    <source>
        <dbReference type="ARBA" id="ARBA00023242"/>
    </source>
</evidence>
<sequence>MTLAAWRSFQAGVVFQVAPFQGKSARGALGWLHCHRYHHCRGKMAASTEEDGMSSRNMDSNQAHVGKCIEEFESWTKKPETFLEVQPNVAEAMKSLTKDLYDSLDKWKGKTTALSKTELPTLVVDNFDDEQIWQQLELRNSRLVKELISSVSRVATKTTISFGIDFGKEKNTQLPEVDVPGEDEVSDLSDAASGEGSDDENLDLSDEAVDEDGKDVEDVDDYMRGDGAPGENECAKPSSVVDDGFFRLADMEAFVDREERSEARGSDSEEDDIDYFGELPSDEDDPEDKGGRTATYADFFDPPTSLLDNKNAEKGSKAAAWAGPDKEVQQSTTAKEALQKSSFEQSQEFLKKKIRQLEERNLEPRPWRLQGEVEATERPENSLLQEHFHFEHATRQPTAITDETTKCLEDVILQRIRDKAWDDVERKIRQAEEPFELRRRVTLDQEKSKLSLAQVYEQQFLDKQKAADEDEPPKENPAHTEIRTAMRDLFTKLDALSNFHMMPKPVSAEMKVVSNLPSLNVEEVTPVGMSDASLLAPQEVKAKPKGELVAKGERSRTQKLRERRLKKAFQKRRAAKMASKPNQLTEDKRKVIKATNTELAKPAQGAKSAKGKKAAKSKGDKWAEKSLSSSKKFFERLQDQVTSAAVAPAKKKTRKKNGTVAANFKL</sequence>
<dbReference type="EMBL" id="JARKHS020003697">
    <property type="protein sequence ID" value="KAK8785285.1"/>
    <property type="molecule type" value="Genomic_DNA"/>
</dbReference>
<reference evidence="9 10" key="1">
    <citation type="journal article" date="2023" name="Arcadia Sci">
        <title>De novo assembly of a long-read Amblyomma americanum tick genome.</title>
        <authorList>
            <person name="Chou S."/>
            <person name="Poskanzer K.E."/>
            <person name="Rollins M."/>
            <person name="Thuy-Boun P.S."/>
        </authorList>
    </citation>
    <scope>NUCLEOTIDE SEQUENCE [LARGE SCALE GENOMIC DNA]</scope>
    <source>
        <strain evidence="9">F_SG_1</strain>
        <tissue evidence="9">Salivary glands</tissue>
    </source>
</reference>
<dbReference type="GO" id="GO:0034457">
    <property type="term" value="C:Mpp10 complex"/>
    <property type="evidence" value="ECO:0007669"/>
    <property type="project" value="UniProtKB-UniRule"/>
</dbReference>
<dbReference type="GO" id="GO:0006364">
    <property type="term" value="P:rRNA processing"/>
    <property type="evidence" value="ECO:0007669"/>
    <property type="project" value="UniProtKB-KW"/>
</dbReference>
<feature type="compositionally biased region" description="Basic and acidic residues" evidence="8">
    <location>
        <begin position="256"/>
        <end position="267"/>
    </location>
</feature>
<dbReference type="Proteomes" id="UP001321473">
    <property type="component" value="Unassembled WGS sequence"/>
</dbReference>
<evidence type="ECO:0000256" key="7">
    <source>
        <dbReference type="PIRNR" id="PIRNR017300"/>
    </source>
</evidence>
<evidence type="ECO:0000256" key="8">
    <source>
        <dbReference type="SAM" id="MobiDB-lite"/>
    </source>
</evidence>
<dbReference type="PANTHER" id="PTHR17039">
    <property type="entry name" value="U3 SMALL NUCLEOLAR RIBONUCLEOPROTEIN PROTEIN MPP10"/>
    <property type="match status" value="1"/>
</dbReference>
<dbReference type="PANTHER" id="PTHR17039:SF0">
    <property type="entry name" value="U3 SMALL NUCLEOLAR RIBONUCLEOPROTEIN PROTEIN MPP10"/>
    <property type="match status" value="1"/>
</dbReference>
<evidence type="ECO:0000256" key="2">
    <source>
        <dbReference type="ARBA" id="ARBA00022517"/>
    </source>
</evidence>
<feature type="region of interest" description="Disordered" evidence="8">
    <location>
        <begin position="643"/>
        <end position="666"/>
    </location>
</feature>
<dbReference type="InterPro" id="IPR012173">
    <property type="entry name" value="Mpp10"/>
</dbReference>
<gene>
    <name evidence="9" type="ORF">V5799_008351</name>
</gene>
<name>A0AAQ4FEZ8_AMBAM</name>
<feature type="compositionally biased region" description="Acidic residues" evidence="8">
    <location>
        <begin position="268"/>
        <end position="287"/>
    </location>
</feature>
<comment type="similarity">
    <text evidence="6 7">Belongs to the MPP10 family.</text>
</comment>
<dbReference type="Pfam" id="PF04006">
    <property type="entry name" value="Mpp10"/>
    <property type="match status" value="2"/>
</dbReference>
<protein>
    <recommendedName>
        <fullName evidence="7">U3 small nucleolar ribonucleoprotein protein MPP10</fullName>
    </recommendedName>
</protein>
<comment type="caution">
    <text evidence="9">The sequence shown here is derived from an EMBL/GenBank/DDBJ whole genome shotgun (WGS) entry which is preliminary data.</text>
</comment>
<feature type="compositionally biased region" description="Polar residues" evidence="8">
    <location>
        <begin position="329"/>
        <end position="342"/>
    </location>
</feature>
<dbReference type="PIRSF" id="PIRSF017300">
    <property type="entry name" value="snoRNP_Mpp10"/>
    <property type="match status" value="1"/>
</dbReference>
<keyword evidence="3 7" id="KW-0698">rRNA processing</keyword>
<evidence type="ECO:0000313" key="9">
    <source>
        <dbReference type="EMBL" id="KAK8785285.1"/>
    </source>
</evidence>
<evidence type="ECO:0000256" key="5">
    <source>
        <dbReference type="ARBA" id="ARBA00023274"/>
    </source>
</evidence>
<dbReference type="AlphaFoldDB" id="A0AAQ4FEZ8"/>
<comment type="function">
    <text evidence="7">Involved in nucleolar processing of pre-18S ribosomal RNA.</text>
</comment>
<feature type="region of interest" description="Disordered" evidence="8">
    <location>
        <begin position="256"/>
        <end position="342"/>
    </location>
</feature>
<feature type="compositionally biased region" description="Acidic residues" evidence="8">
    <location>
        <begin position="196"/>
        <end position="220"/>
    </location>
</feature>
<organism evidence="9 10">
    <name type="scientific">Amblyomma americanum</name>
    <name type="common">Lone star tick</name>
    <dbReference type="NCBI Taxonomy" id="6943"/>
    <lineage>
        <taxon>Eukaryota</taxon>
        <taxon>Metazoa</taxon>
        <taxon>Ecdysozoa</taxon>
        <taxon>Arthropoda</taxon>
        <taxon>Chelicerata</taxon>
        <taxon>Arachnida</taxon>
        <taxon>Acari</taxon>
        <taxon>Parasitiformes</taxon>
        <taxon>Ixodida</taxon>
        <taxon>Ixodoidea</taxon>
        <taxon>Ixodidae</taxon>
        <taxon>Amblyomminae</taxon>
        <taxon>Amblyomma</taxon>
    </lineage>
</organism>
<feature type="region of interest" description="Disordered" evidence="8">
    <location>
        <begin position="173"/>
        <end position="239"/>
    </location>
</feature>
<evidence type="ECO:0000256" key="3">
    <source>
        <dbReference type="ARBA" id="ARBA00022552"/>
    </source>
</evidence>
<keyword evidence="5 7" id="KW-0687">Ribonucleoprotein</keyword>
<comment type="subcellular location">
    <subcellularLocation>
        <location evidence="1 7">Nucleus</location>
        <location evidence="1 7">Nucleolus</location>
    </subcellularLocation>
</comment>
<keyword evidence="10" id="KW-1185">Reference proteome</keyword>
<feature type="region of interest" description="Disordered" evidence="8">
    <location>
        <begin position="568"/>
        <end position="625"/>
    </location>
</feature>
<dbReference type="GO" id="GO:0005732">
    <property type="term" value="C:sno(s)RNA-containing ribonucleoprotein complex"/>
    <property type="evidence" value="ECO:0007669"/>
    <property type="project" value="UniProtKB-UniRule"/>
</dbReference>
<evidence type="ECO:0000313" key="10">
    <source>
        <dbReference type="Proteomes" id="UP001321473"/>
    </source>
</evidence>
<evidence type="ECO:0000256" key="6">
    <source>
        <dbReference type="ARBA" id="ARBA00029455"/>
    </source>
</evidence>
<evidence type="ECO:0000256" key="1">
    <source>
        <dbReference type="ARBA" id="ARBA00004604"/>
    </source>
</evidence>